<dbReference type="GO" id="GO:0031146">
    <property type="term" value="P:SCF-dependent proteasomal ubiquitin-dependent protein catabolic process"/>
    <property type="evidence" value="ECO:0007669"/>
    <property type="project" value="TreeGrafter"/>
</dbReference>
<dbReference type="STRING" id="93759.A0A1R3H3T8"/>
<evidence type="ECO:0000313" key="1">
    <source>
        <dbReference type="EMBL" id="OMO64992.1"/>
    </source>
</evidence>
<dbReference type="Pfam" id="PF13516">
    <property type="entry name" value="LRR_6"/>
    <property type="match status" value="3"/>
</dbReference>
<comment type="caution">
    <text evidence="1">The sequence shown here is derived from an EMBL/GenBank/DDBJ whole genome shotgun (WGS) entry which is preliminary data.</text>
</comment>
<dbReference type="Proteomes" id="UP000187203">
    <property type="component" value="Unassembled WGS sequence"/>
</dbReference>
<protein>
    <submittedName>
        <fullName evidence="1">Leucine-rich repeat, cysteine-containing subtype</fullName>
    </submittedName>
</protein>
<dbReference type="EMBL" id="AWUE01020864">
    <property type="protein sequence ID" value="OMO64992.1"/>
    <property type="molecule type" value="Genomic_DNA"/>
</dbReference>
<dbReference type="SUPFAM" id="SSF52047">
    <property type="entry name" value="RNI-like"/>
    <property type="match status" value="2"/>
</dbReference>
<dbReference type="OrthoDB" id="6066220at2759"/>
<sequence length="548" mass="61632">MSKLLKTAQGSETIPSDCWESAFHHLNSAELKAVALTWKDFLRLVKKSLNVVNPDVTLFSKQIKRFTHLKRIDLRDFQGDLDEAIREIARSGLCLENLYLRGTAFETQSLKELGSNPNIAKNLKVLHCLQNQRFNDDNDLAVIANSFPNLEQLQIGHKESFVASSVYSVFSTHVLIMGSGNVDHVVNVTEHGIGLLLRNMPKMERLCIAHIDKSWSAINIENSIGHTKSLTHLAFVDMDVSDNLLMEIGKLKLKYFSVSRCRNYTVSGLLAVSKYLNVLRIEDANIRDLDVEFLLGRGDLANLTCTEIISNQVTSSTLLLLLMKCSSLVDIKLTAPNFKNGLVNNIPLTIDELAILVTRVLNHNLRRLDLSRCSVTDRLLLLIGWVCPNLELLDLSFCSLVTSRGVEAIFKGCRRLTGLRLRGYMKAKMIEENSEVPETLKVVSLEDSQIDDEGLDMIRTKCPQLISFNLIGCQNVTLKSIKRMVKNIKTLTQLLFKCEKVNSGELLEWMLSKGHLASLKEINLPRETLLTDTQKEAFLQHGCLIRGC</sequence>
<dbReference type="InterPro" id="IPR032675">
    <property type="entry name" value="LRR_dom_sf"/>
</dbReference>
<dbReference type="GO" id="GO:0019005">
    <property type="term" value="C:SCF ubiquitin ligase complex"/>
    <property type="evidence" value="ECO:0007669"/>
    <property type="project" value="TreeGrafter"/>
</dbReference>
<dbReference type="PANTHER" id="PTHR13318">
    <property type="entry name" value="PARTNER OF PAIRED, ISOFORM B-RELATED"/>
    <property type="match status" value="1"/>
</dbReference>
<proteinExistence type="predicted"/>
<dbReference type="InterPro" id="IPR001611">
    <property type="entry name" value="Leu-rich_rpt"/>
</dbReference>
<gene>
    <name evidence="1" type="ORF">COLO4_31649</name>
</gene>
<accession>A0A1R3H3T8</accession>
<evidence type="ECO:0000313" key="2">
    <source>
        <dbReference type="Proteomes" id="UP000187203"/>
    </source>
</evidence>
<dbReference type="InterPro" id="IPR006553">
    <property type="entry name" value="Leu-rich_rpt_Cys-con_subtyp"/>
</dbReference>
<dbReference type="AlphaFoldDB" id="A0A1R3H3T8"/>
<reference evidence="2" key="1">
    <citation type="submission" date="2013-09" db="EMBL/GenBank/DDBJ databases">
        <title>Corchorus olitorius genome sequencing.</title>
        <authorList>
            <person name="Alam M."/>
            <person name="Haque M.S."/>
            <person name="Islam M.S."/>
            <person name="Emdad E.M."/>
            <person name="Islam M.M."/>
            <person name="Ahmed B."/>
            <person name="Halim A."/>
            <person name="Hossen Q.M.M."/>
            <person name="Hossain M.Z."/>
            <person name="Ahmed R."/>
            <person name="Khan M.M."/>
            <person name="Islam R."/>
            <person name="Rashid M.M."/>
            <person name="Khan S.A."/>
            <person name="Rahman M.S."/>
            <person name="Alam M."/>
            <person name="Yahiya A.S."/>
            <person name="Khan M.S."/>
            <person name="Azam M.S."/>
            <person name="Haque T."/>
            <person name="Lashkar M.Z.H."/>
            <person name="Akhand A.I."/>
            <person name="Morshed G."/>
            <person name="Roy S."/>
            <person name="Uddin K.S."/>
            <person name="Rabeya T."/>
            <person name="Hossain A.S."/>
            <person name="Chowdhury A."/>
            <person name="Snigdha A.R."/>
            <person name="Mortoza M.S."/>
            <person name="Matin S.A."/>
            <person name="Hoque S.M.E."/>
            <person name="Islam M.K."/>
            <person name="Roy D.K."/>
            <person name="Haider R."/>
            <person name="Moosa M.M."/>
            <person name="Elias S.M."/>
            <person name="Hasan A.M."/>
            <person name="Jahan S."/>
            <person name="Shafiuddin M."/>
            <person name="Mahmood N."/>
            <person name="Shommy N.S."/>
        </authorList>
    </citation>
    <scope>NUCLEOTIDE SEQUENCE [LARGE SCALE GENOMIC DNA]</scope>
    <source>
        <strain evidence="2">cv. O-4</strain>
    </source>
</reference>
<dbReference type="SMART" id="SM00367">
    <property type="entry name" value="LRR_CC"/>
    <property type="match status" value="5"/>
</dbReference>
<name>A0A1R3H3T8_9ROSI</name>
<dbReference type="Gene3D" id="3.80.10.10">
    <property type="entry name" value="Ribonuclease Inhibitor"/>
    <property type="match status" value="3"/>
</dbReference>
<organism evidence="1 2">
    <name type="scientific">Corchorus olitorius</name>
    <dbReference type="NCBI Taxonomy" id="93759"/>
    <lineage>
        <taxon>Eukaryota</taxon>
        <taxon>Viridiplantae</taxon>
        <taxon>Streptophyta</taxon>
        <taxon>Embryophyta</taxon>
        <taxon>Tracheophyta</taxon>
        <taxon>Spermatophyta</taxon>
        <taxon>Magnoliopsida</taxon>
        <taxon>eudicotyledons</taxon>
        <taxon>Gunneridae</taxon>
        <taxon>Pentapetalae</taxon>
        <taxon>rosids</taxon>
        <taxon>malvids</taxon>
        <taxon>Malvales</taxon>
        <taxon>Malvaceae</taxon>
        <taxon>Grewioideae</taxon>
        <taxon>Apeibeae</taxon>
        <taxon>Corchorus</taxon>
    </lineage>
</organism>
<keyword evidence="2" id="KW-1185">Reference proteome</keyword>